<dbReference type="AlphaFoldDB" id="A0ABD5U7D1"/>
<dbReference type="Proteomes" id="UP001596408">
    <property type="component" value="Unassembled WGS sequence"/>
</dbReference>
<sequence>SHKPRQMKSDVGFVRYPSKRYSEVTAGKRLSIHTATGRPTTVPKSLRQATRRRLVTVTARNDAAFAQTTRRGRTRGADDEGAVVHTRRQSPEGEIVAGLEFGSIAGRTASDRRERAAFLVQIFAPRVSEANPRRKKVERQP</sequence>
<dbReference type="RefSeq" id="WP_379699256.1">
    <property type="nucleotide sequence ID" value="NZ_JBHSXH010000015.1"/>
</dbReference>
<dbReference type="EMBL" id="JBHSXH010000015">
    <property type="protein sequence ID" value="MFC6826990.1"/>
    <property type="molecule type" value="Genomic_DNA"/>
</dbReference>
<feature type="region of interest" description="Disordered" evidence="1">
    <location>
        <begin position="61"/>
        <end position="89"/>
    </location>
</feature>
<proteinExistence type="predicted"/>
<accession>A0ABD5U7D1</accession>
<evidence type="ECO:0000256" key="1">
    <source>
        <dbReference type="SAM" id="MobiDB-lite"/>
    </source>
</evidence>
<keyword evidence="3" id="KW-1185">Reference proteome</keyword>
<name>A0ABD5U7D1_9EURY</name>
<gene>
    <name evidence="2" type="ORF">ACFQEV_18600</name>
</gene>
<organism evidence="2 3">
    <name type="scientific">Halopelagius fulvigenes</name>
    <dbReference type="NCBI Taxonomy" id="1198324"/>
    <lineage>
        <taxon>Archaea</taxon>
        <taxon>Methanobacteriati</taxon>
        <taxon>Methanobacteriota</taxon>
        <taxon>Stenosarchaea group</taxon>
        <taxon>Halobacteria</taxon>
        <taxon>Halobacteriales</taxon>
        <taxon>Haloferacaceae</taxon>
    </lineage>
</organism>
<reference evidence="2 3" key="1">
    <citation type="journal article" date="2019" name="Int. J. Syst. Evol. Microbiol.">
        <title>The Global Catalogue of Microorganisms (GCM) 10K type strain sequencing project: providing services to taxonomists for standard genome sequencing and annotation.</title>
        <authorList>
            <consortium name="The Broad Institute Genomics Platform"/>
            <consortium name="The Broad Institute Genome Sequencing Center for Infectious Disease"/>
            <person name="Wu L."/>
            <person name="Ma J."/>
        </authorList>
    </citation>
    <scope>NUCLEOTIDE SEQUENCE [LARGE SCALE GENOMIC DNA]</scope>
    <source>
        <strain evidence="2 3">YIM 94188</strain>
    </source>
</reference>
<comment type="caution">
    <text evidence="2">The sequence shown here is derived from an EMBL/GenBank/DDBJ whole genome shotgun (WGS) entry which is preliminary data.</text>
</comment>
<evidence type="ECO:0000313" key="2">
    <source>
        <dbReference type="EMBL" id="MFC6826990.1"/>
    </source>
</evidence>
<evidence type="ECO:0000313" key="3">
    <source>
        <dbReference type="Proteomes" id="UP001596408"/>
    </source>
</evidence>
<feature type="non-terminal residue" evidence="2">
    <location>
        <position position="1"/>
    </location>
</feature>
<protein>
    <submittedName>
        <fullName evidence="2">Uncharacterized protein</fullName>
    </submittedName>
</protein>